<dbReference type="RefSeq" id="WP_187538674.1">
    <property type="nucleotide sequence ID" value="NZ_BAABJT010000001.1"/>
</dbReference>
<dbReference type="Pfam" id="PF09411">
    <property type="entry name" value="PagL"/>
    <property type="match status" value="1"/>
</dbReference>
<name>A0A7G9SIW1_9SPHN</name>
<reference evidence="2 3" key="1">
    <citation type="submission" date="2020-08" db="EMBL/GenBank/DDBJ databases">
        <title>Genome sequence of Sphingomonas lutea KCTC 23642T.</title>
        <authorList>
            <person name="Hyun D.-W."/>
            <person name="Bae J.-W."/>
        </authorList>
    </citation>
    <scope>NUCLEOTIDE SEQUENCE [LARGE SCALE GENOMIC DNA]</scope>
    <source>
        <strain evidence="2 3">KCTC 23642</strain>
    </source>
</reference>
<feature type="signal peptide" evidence="1">
    <location>
        <begin position="1"/>
        <end position="23"/>
    </location>
</feature>
<dbReference type="GO" id="GO:0016787">
    <property type="term" value="F:hydrolase activity"/>
    <property type="evidence" value="ECO:0007669"/>
    <property type="project" value="UniProtKB-KW"/>
</dbReference>
<proteinExistence type="predicted"/>
<keyword evidence="2" id="KW-0378">Hydrolase</keyword>
<organism evidence="2 3">
    <name type="scientific">Sphingomonas lutea</name>
    <dbReference type="NCBI Taxonomy" id="1045317"/>
    <lineage>
        <taxon>Bacteria</taxon>
        <taxon>Pseudomonadati</taxon>
        <taxon>Pseudomonadota</taxon>
        <taxon>Alphaproteobacteria</taxon>
        <taxon>Sphingomonadales</taxon>
        <taxon>Sphingomonadaceae</taxon>
        <taxon>Sphingomonas</taxon>
    </lineage>
</organism>
<dbReference type="KEGG" id="slut:H9L13_02310"/>
<dbReference type="AlphaFoldDB" id="A0A7G9SIW1"/>
<accession>A0A7G9SIW1</accession>
<dbReference type="EMBL" id="CP060718">
    <property type="protein sequence ID" value="QNN67786.1"/>
    <property type="molecule type" value="Genomic_DNA"/>
</dbReference>
<dbReference type="InterPro" id="IPR018550">
    <property type="entry name" value="Lipid-A_deacylase-rel"/>
</dbReference>
<evidence type="ECO:0000313" key="2">
    <source>
        <dbReference type="EMBL" id="QNN67786.1"/>
    </source>
</evidence>
<evidence type="ECO:0000256" key="1">
    <source>
        <dbReference type="SAM" id="SignalP"/>
    </source>
</evidence>
<gene>
    <name evidence="2" type="ORF">H9L13_02310</name>
</gene>
<sequence>MTHRLSCVLAAALLTVLPNTAHAGEVFGGLYVHDVKTPLNLSGIESGADVQLGWRGGRIGKSRFQPYVFGALNTAGETSYAAAGISAMFGDRIFIRPGLGLAIHNGSTDDFMRTDRIAFGSRILFEPELGIGARIGNRATIEASWVHMSHATLFSGQNPGIDNLGVRLSFGL</sequence>
<keyword evidence="1" id="KW-0732">Signal</keyword>
<keyword evidence="3" id="KW-1185">Reference proteome</keyword>
<dbReference type="Proteomes" id="UP000515971">
    <property type="component" value="Chromosome"/>
</dbReference>
<protein>
    <submittedName>
        <fullName evidence="2">Acyloxyacyl hydrolase</fullName>
    </submittedName>
</protein>
<dbReference type="Gene3D" id="2.40.160.20">
    <property type="match status" value="1"/>
</dbReference>
<evidence type="ECO:0000313" key="3">
    <source>
        <dbReference type="Proteomes" id="UP000515971"/>
    </source>
</evidence>
<feature type="chain" id="PRO_5028824660" evidence="1">
    <location>
        <begin position="24"/>
        <end position="172"/>
    </location>
</feature>